<evidence type="ECO:0000256" key="1">
    <source>
        <dbReference type="SAM" id="MobiDB-lite"/>
    </source>
</evidence>
<feature type="region of interest" description="Disordered" evidence="1">
    <location>
        <begin position="47"/>
        <end position="88"/>
    </location>
</feature>
<feature type="compositionally biased region" description="Basic and acidic residues" evidence="1">
    <location>
        <begin position="47"/>
        <end position="64"/>
    </location>
</feature>
<sequence>MPPERRDGMNESQSSHSSPDDAEAVVGCNDALRERCLLVSSGDGNVSEEKALECETVESSDKNNWKSTRNYKKESRNAAEILQTDSTV</sequence>
<comment type="caution">
    <text evidence="2">The sequence shown here is derived from an EMBL/GenBank/DDBJ whole genome shotgun (WGS) entry which is preliminary data.</text>
</comment>
<name>A0A4Y2I2Z3_ARAVE</name>
<proteinExistence type="predicted"/>
<dbReference type="Proteomes" id="UP000499080">
    <property type="component" value="Unassembled WGS sequence"/>
</dbReference>
<evidence type="ECO:0000313" key="2">
    <source>
        <dbReference type="EMBL" id="GBM71945.1"/>
    </source>
</evidence>
<keyword evidence="3" id="KW-1185">Reference proteome</keyword>
<evidence type="ECO:0000313" key="3">
    <source>
        <dbReference type="Proteomes" id="UP000499080"/>
    </source>
</evidence>
<accession>A0A4Y2I2Z3</accession>
<dbReference type="AlphaFoldDB" id="A0A4Y2I2Z3"/>
<organism evidence="2 3">
    <name type="scientific">Araneus ventricosus</name>
    <name type="common">Orbweaver spider</name>
    <name type="synonym">Epeira ventricosa</name>
    <dbReference type="NCBI Taxonomy" id="182803"/>
    <lineage>
        <taxon>Eukaryota</taxon>
        <taxon>Metazoa</taxon>
        <taxon>Ecdysozoa</taxon>
        <taxon>Arthropoda</taxon>
        <taxon>Chelicerata</taxon>
        <taxon>Arachnida</taxon>
        <taxon>Araneae</taxon>
        <taxon>Araneomorphae</taxon>
        <taxon>Entelegynae</taxon>
        <taxon>Araneoidea</taxon>
        <taxon>Araneidae</taxon>
        <taxon>Araneus</taxon>
    </lineage>
</organism>
<reference evidence="2 3" key="1">
    <citation type="journal article" date="2019" name="Sci. Rep.">
        <title>Orb-weaving spider Araneus ventricosus genome elucidates the spidroin gene catalogue.</title>
        <authorList>
            <person name="Kono N."/>
            <person name="Nakamura H."/>
            <person name="Ohtoshi R."/>
            <person name="Moran D.A.P."/>
            <person name="Shinohara A."/>
            <person name="Yoshida Y."/>
            <person name="Fujiwara M."/>
            <person name="Mori M."/>
            <person name="Tomita M."/>
            <person name="Arakawa K."/>
        </authorList>
    </citation>
    <scope>NUCLEOTIDE SEQUENCE [LARGE SCALE GENOMIC DNA]</scope>
</reference>
<feature type="region of interest" description="Disordered" evidence="1">
    <location>
        <begin position="1"/>
        <end position="24"/>
    </location>
</feature>
<dbReference type="EMBL" id="BGPR01002345">
    <property type="protein sequence ID" value="GBM71945.1"/>
    <property type="molecule type" value="Genomic_DNA"/>
</dbReference>
<gene>
    <name evidence="2" type="ORF">AVEN_163097_1</name>
</gene>
<protein>
    <submittedName>
        <fullName evidence="2">Uncharacterized protein</fullName>
    </submittedName>
</protein>